<dbReference type="AlphaFoldDB" id="A0A7J7J106"/>
<dbReference type="EMBL" id="VXIV02003235">
    <property type="protein sequence ID" value="KAF6019361.1"/>
    <property type="molecule type" value="Genomic_DNA"/>
</dbReference>
<feature type="chain" id="PRO_5029446987" evidence="1">
    <location>
        <begin position="22"/>
        <end position="100"/>
    </location>
</feature>
<feature type="signal peptide" evidence="1">
    <location>
        <begin position="1"/>
        <end position="21"/>
    </location>
</feature>
<keyword evidence="3" id="KW-1185">Reference proteome</keyword>
<evidence type="ECO:0000313" key="2">
    <source>
        <dbReference type="EMBL" id="KAF6019361.1"/>
    </source>
</evidence>
<gene>
    <name evidence="2" type="ORF">EB796_022328</name>
</gene>
<comment type="caution">
    <text evidence="2">The sequence shown here is derived from an EMBL/GenBank/DDBJ whole genome shotgun (WGS) entry which is preliminary data.</text>
</comment>
<keyword evidence="1" id="KW-0732">Signal</keyword>
<dbReference type="Proteomes" id="UP000593567">
    <property type="component" value="Unassembled WGS sequence"/>
</dbReference>
<sequence>MAVCPILILIGIFAKFRKWKAFSVWRQNCRKKKIRDCKKALVENLFIVNPSLRPALLNVREMCFRISDMGLCKVEKGTTYTLRDFKDAQITQLRDLIIAN</sequence>
<evidence type="ECO:0000313" key="3">
    <source>
        <dbReference type="Proteomes" id="UP000593567"/>
    </source>
</evidence>
<proteinExistence type="predicted"/>
<dbReference type="OrthoDB" id="10064159at2759"/>
<evidence type="ECO:0000256" key="1">
    <source>
        <dbReference type="SAM" id="SignalP"/>
    </source>
</evidence>
<accession>A0A7J7J106</accession>
<name>A0A7J7J106_BUGNE</name>
<reference evidence="2" key="1">
    <citation type="submission" date="2020-06" db="EMBL/GenBank/DDBJ databases">
        <title>Draft genome of Bugula neritina, a colonial animal packing powerful symbionts and potential medicines.</title>
        <authorList>
            <person name="Rayko M."/>
        </authorList>
    </citation>
    <scope>NUCLEOTIDE SEQUENCE [LARGE SCALE GENOMIC DNA]</scope>
    <source>
        <strain evidence="2">Kwan_BN1</strain>
    </source>
</reference>
<protein>
    <submittedName>
        <fullName evidence="2">DNAH6</fullName>
    </submittedName>
</protein>
<organism evidence="2 3">
    <name type="scientific">Bugula neritina</name>
    <name type="common">Brown bryozoan</name>
    <name type="synonym">Sertularia neritina</name>
    <dbReference type="NCBI Taxonomy" id="10212"/>
    <lineage>
        <taxon>Eukaryota</taxon>
        <taxon>Metazoa</taxon>
        <taxon>Spiralia</taxon>
        <taxon>Lophotrochozoa</taxon>
        <taxon>Bryozoa</taxon>
        <taxon>Gymnolaemata</taxon>
        <taxon>Cheilostomatida</taxon>
        <taxon>Flustrina</taxon>
        <taxon>Buguloidea</taxon>
        <taxon>Bugulidae</taxon>
        <taxon>Bugula</taxon>
    </lineage>
</organism>